<organism evidence="5 6">
    <name type="scientific">Fulvimarina pelagi HTCC2506</name>
    <dbReference type="NCBI Taxonomy" id="314231"/>
    <lineage>
        <taxon>Bacteria</taxon>
        <taxon>Pseudomonadati</taxon>
        <taxon>Pseudomonadota</taxon>
        <taxon>Alphaproteobacteria</taxon>
        <taxon>Hyphomicrobiales</taxon>
        <taxon>Aurantimonadaceae</taxon>
        <taxon>Fulvimarina</taxon>
    </lineage>
</organism>
<dbReference type="InterPro" id="IPR016032">
    <property type="entry name" value="Sig_transdc_resp-reg_C-effctor"/>
</dbReference>
<proteinExistence type="predicted"/>
<name>Q0G3G8_9HYPH</name>
<evidence type="ECO:0000259" key="4">
    <source>
        <dbReference type="PROSITE" id="PS50043"/>
    </source>
</evidence>
<dbReference type="AlphaFoldDB" id="Q0G3G8"/>
<keyword evidence="3" id="KW-0804">Transcription</keyword>
<dbReference type="EMBL" id="AATP01000002">
    <property type="protein sequence ID" value="EAU41863.1"/>
    <property type="molecule type" value="Genomic_DNA"/>
</dbReference>
<dbReference type="PANTHER" id="PTHR44688">
    <property type="entry name" value="DNA-BINDING TRANSCRIPTIONAL ACTIVATOR DEVR_DOSR"/>
    <property type="match status" value="1"/>
</dbReference>
<evidence type="ECO:0000313" key="6">
    <source>
        <dbReference type="Proteomes" id="UP000004310"/>
    </source>
</evidence>
<dbReference type="InterPro" id="IPR036388">
    <property type="entry name" value="WH-like_DNA-bd_sf"/>
</dbReference>
<protein>
    <submittedName>
        <fullName evidence="5">Regulatory protein, LuxR</fullName>
    </submittedName>
</protein>
<dbReference type="PANTHER" id="PTHR44688:SF16">
    <property type="entry name" value="DNA-BINDING TRANSCRIPTIONAL ACTIVATOR DEVR_DOSR"/>
    <property type="match status" value="1"/>
</dbReference>
<dbReference type="Gene3D" id="1.10.10.10">
    <property type="entry name" value="Winged helix-like DNA-binding domain superfamily/Winged helix DNA-binding domain"/>
    <property type="match status" value="1"/>
</dbReference>
<sequence>MVTERHTIPDLTYATLPALYDMTSVADGWQETLDGVAGSIETGTGAIIFGISGFDDIYRPDRVCSFFAERFHMTETWLSRFRHYEEQAERTLLGLKPGEIWTDRSTWSEEELIGRDDQLFLLNRLGTRSRYAAPMIAQDGWRAGILVHCSGQGEKIDRSAHAVLNFLSPHLSASLGLRRLISGLIAKYQAVLGVLDRISVGLMLAKGSGEIVLANEAAKSTMDRHGGITLCGNSHLRTRDERLTRRIVKAIQSAGDAAYRLNRPAHEILLSPSSGFTEPLLIEVSPMRDGAREMDRGFAGALVTIIDPNDPPTVDPQHLAALHGLSPAETAVMGLILKGYTLPAIAEVRGVSPHTARTQIRTIYRKTGADGRGSLALKAAHLRPPVL</sequence>
<dbReference type="InterPro" id="IPR000792">
    <property type="entry name" value="Tscrpt_reg_LuxR_C"/>
</dbReference>
<keyword evidence="2" id="KW-0238">DNA-binding</keyword>
<dbReference type="GO" id="GO:0003677">
    <property type="term" value="F:DNA binding"/>
    <property type="evidence" value="ECO:0007669"/>
    <property type="project" value="UniProtKB-KW"/>
</dbReference>
<dbReference type="STRING" id="217511.GCA_001463845_02782"/>
<gene>
    <name evidence="5" type="ORF">FP2506_15559</name>
</gene>
<dbReference type="PROSITE" id="PS50043">
    <property type="entry name" value="HTH_LUXR_2"/>
    <property type="match status" value="1"/>
</dbReference>
<dbReference type="SMART" id="SM00421">
    <property type="entry name" value="HTH_LUXR"/>
    <property type="match status" value="1"/>
</dbReference>
<keyword evidence="1" id="KW-0805">Transcription regulation</keyword>
<evidence type="ECO:0000256" key="1">
    <source>
        <dbReference type="ARBA" id="ARBA00023015"/>
    </source>
</evidence>
<accession>Q0G3G8</accession>
<feature type="domain" description="HTH luxR-type" evidence="4">
    <location>
        <begin position="318"/>
        <end position="383"/>
    </location>
</feature>
<evidence type="ECO:0000313" key="5">
    <source>
        <dbReference type="EMBL" id="EAU41863.1"/>
    </source>
</evidence>
<comment type="caution">
    <text evidence="5">The sequence shown here is derived from an EMBL/GenBank/DDBJ whole genome shotgun (WGS) entry which is preliminary data.</text>
</comment>
<dbReference type="RefSeq" id="WP_007068236.1">
    <property type="nucleotide sequence ID" value="NZ_DS022272.1"/>
</dbReference>
<keyword evidence="6" id="KW-1185">Reference proteome</keyword>
<reference evidence="5 6" key="1">
    <citation type="journal article" date="2010" name="J. Bacteriol.">
        <title>Genome sequence of Fulvimarina pelagi HTCC2506T, a Mn(II)-oxidizing alphaproteobacterium possessing an aerobic anoxygenic photosynthetic gene cluster and Xanthorhodopsin.</title>
        <authorList>
            <person name="Kang I."/>
            <person name="Oh H.M."/>
            <person name="Lim S.I."/>
            <person name="Ferriera S."/>
            <person name="Giovannoni S.J."/>
            <person name="Cho J.C."/>
        </authorList>
    </citation>
    <scope>NUCLEOTIDE SEQUENCE [LARGE SCALE GENOMIC DNA]</scope>
    <source>
        <strain evidence="5 6">HTCC2506</strain>
    </source>
</reference>
<dbReference type="eggNOG" id="COG2771">
    <property type="taxonomic scope" value="Bacteria"/>
</dbReference>
<evidence type="ECO:0000256" key="3">
    <source>
        <dbReference type="ARBA" id="ARBA00023163"/>
    </source>
</evidence>
<dbReference type="Proteomes" id="UP000004310">
    <property type="component" value="Unassembled WGS sequence"/>
</dbReference>
<dbReference type="SUPFAM" id="SSF46894">
    <property type="entry name" value="C-terminal effector domain of the bipartite response regulators"/>
    <property type="match status" value="1"/>
</dbReference>
<dbReference type="HOGENOM" id="CLU_062225_0_0_5"/>
<dbReference type="GO" id="GO:0006355">
    <property type="term" value="P:regulation of DNA-templated transcription"/>
    <property type="evidence" value="ECO:0007669"/>
    <property type="project" value="InterPro"/>
</dbReference>
<evidence type="ECO:0000256" key="2">
    <source>
        <dbReference type="ARBA" id="ARBA00023125"/>
    </source>
</evidence>